<dbReference type="Gene3D" id="3.90.550.10">
    <property type="entry name" value="Spore Coat Polysaccharide Biosynthesis Protein SpsA, Chain A"/>
    <property type="match status" value="1"/>
</dbReference>
<sequence>MALTSIIMASGLSQRMGENKLFLDFKNKQLYQITLDLMEGLRLDEVIVVSVYREILDEAKARGFLAVLNENPTEGKAASIRLGVEAAKPENGLIFFVADQPLLTHNTVEALIDAYEQTTLITYPVVNQRRGAPVIFPPEYREKLQALTGDQGGMVLTVDEDVQGVDIADESELLDIDTLDTYRYLKDTYDK</sequence>
<evidence type="ECO:0000259" key="1">
    <source>
        <dbReference type="Pfam" id="PF12804"/>
    </source>
</evidence>
<dbReference type="InterPro" id="IPR025877">
    <property type="entry name" value="MobA-like_NTP_Trfase"/>
</dbReference>
<protein>
    <submittedName>
        <fullName evidence="2">Nucleotidyltransferase family protein</fullName>
    </submittedName>
</protein>
<evidence type="ECO:0000313" key="2">
    <source>
        <dbReference type="EMBL" id="WBW50584.1"/>
    </source>
</evidence>
<gene>
    <name evidence="2" type="ORF">O6R05_03295</name>
</gene>
<reference evidence="2 3" key="1">
    <citation type="submission" date="2023-01" db="EMBL/GenBank/DDBJ databases">
        <authorList>
            <person name="Lee S.H."/>
            <person name="Jung H.S."/>
            <person name="Yun J.U."/>
        </authorList>
    </citation>
    <scope>NUCLEOTIDE SEQUENCE [LARGE SCALE GENOMIC DNA]</scope>
    <source>
        <strain evidence="2 3">CBA3646</strain>
    </source>
</reference>
<dbReference type="PANTHER" id="PTHR43777:SF1">
    <property type="entry name" value="MOLYBDENUM COFACTOR CYTIDYLYLTRANSFERASE"/>
    <property type="match status" value="1"/>
</dbReference>
<evidence type="ECO:0000313" key="3">
    <source>
        <dbReference type="Proteomes" id="UP001210339"/>
    </source>
</evidence>
<organism evidence="2 3">
    <name type="scientific">Peptoniphilus equinus</name>
    <dbReference type="NCBI Taxonomy" id="3016343"/>
    <lineage>
        <taxon>Bacteria</taxon>
        <taxon>Bacillati</taxon>
        <taxon>Bacillota</taxon>
        <taxon>Tissierellia</taxon>
        <taxon>Tissierellales</taxon>
        <taxon>Peptoniphilaceae</taxon>
        <taxon>Peptoniphilus</taxon>
    </lineage>
</organism>
<accession>A0ABY7QUW3</accession>
<dbReference type="Pfam" id="PF12804">
    <property type="entry name" value="NTP_transf_3"/>
    <property type="match status" value="1"/>
</dbReference>
<dbReference type="RefSeq" id="WP_271192109.1">
    <property type="nucleotide sequence ID" value="NZ_CP115667.1"/>
</dbReference>
<dbReference type="InterPro" id="IPR029044">
    <property type="entry name" value="Nucleotide-diphossugar_trans"/>
</dbReference>
<dbReference type="Proteomes" id="UP001210339">
    <property type="component" value="Chromosome"/>
</dbReference>
<keyword evidence="3" id="KW-1185">Reference proteome</keyword>
<name>A0ABY7QUW3_9FIRM</name>
<dbReference type="PANTHER" id="PTHR43777">
    <property type="entry name" value="MOLYBDENUM COFACTOR CYTIDYLYLTRANSFERASE"/>
    <property type="match status" value="1"/>
</dbReference>
<dbReference type="SUPFAM" id="SSF53448">
    <property type="entry name" value="Nucleotide-diphospho-sugar transferases"/>
    <property type="match status" value="1"/>
</dbReference>
<dbReference type="CDD" id="cd04182">
    <property type="entry name" value="GT_2_like_f"/>
    <property type="match status" value="1"/>
</dbReference>
<feature type="domain" description="MobA-like NTP transferase" evidence="1">
    <location>
        <begin position="6"/>
        <end position="156"/>
    </location>
</feature>
<dbReference type="EMBL" id="CP115667">
    <property type="protein sequence ID" value="WBW50584.1"/>
    <property type="molecule type" value="Genomic_DNA"/>
</dbReference>
<proteinExistence type="predicted"/>